<sequence>MGISDRLVRRIAKTELGLKPYKLRKVQLLTEKNKLVRLRRCPKLLRWAVSQCWERFLFTDEKLFTVQQVHNSQNDEFWCVDTPSTSAIVQHRQYQKSVMV</sequence>
<keyword evidence="2" id="KW-1185">Reference proteome</keyword>
<reference evidence="1" key="1">
    <citation type="submission" date="2020-08" db="EMBL/GenBank/DDBJ databases">
        <title>Multicomponent nature underlies the extraordinary mechanical properties of spider dragline silk.</title>
        <authorList>
            <person name="Kono N."/>
            <person name="Nakamura H."/>
            <person name="Mori M."/>
            <person name="Yoshida Y."/>
            <person name="Ohtoshi R."/>
            <person name="Malay A.D."/>
            <person name="Moran D.A.P."/>
            <person name="Tomita M."/>
            <person name="Numata K."/>
            <person name="Arakawa K."/>
        </authorList>
    </citation>
    <scope>NUCLEOTIDE SEQUENCE</scope>
</reference>
<name>A0A8X6WGG2_TRICX</name>
<dbReference type="Gene3D" id="3.30.420.10">
    <property type="entry name" value="Ribonuclease H-like superfamily/Ribonuclease H"/>
    <property type="match status" value="1"/>
</dbReference>
<proteinExistence type="predicted"/>
<dbReference type="GO" id="GO:0003676">
    <property type="term" value="F:nucleic acid binding"/>
    <property type="evidence" value="ECO:0007669"/>
    <property type="project" value="InterPro"/>
</dbReference>
<gene>
    <name evidence="1" type="primary">AVEN_135796_1</name>
    <name evidence="1" type="ORF">TNCV_4538701</name>
</gene>
<evidence type="ECO:0000313" key="2">
    <source>
        <dbReference type="Proteomes" id="UP000887159"/>
    </source>
</evidence>
<dbReference type="PANTHER" id="PTHR46068:SF1">
    <property type="entry name" value="TRANSPOSASE IS30-LIKE HTH DOMAIN-CONTAINING PROTEIN"/>
    <property type="match status" value="1"/>
</dbReference>
<evidence type="ECO:0008006" key="3">
    <source>
        <dbReference type="Google" id="ProtNLM"/>
    </source>
</evidence>
<accession>A0A8X6WGG2</accession>
<dbReference type="Proteomes" id="UP000887159">
    <property type="component" value="Unassembled WGS sequence"/>
</dbReference>
<protein>
    <recommendedName>
        <fullName evidence="3">Transposase</fullName>
    </recommendedName>
</protein>
<evidence type="ECO:0000313" key="1">
    <source>
        <dbReference type="EMBL" id="GFY33536.1"/>
    </source>
</evidence>
<dbReference type="EMBL" id="BMAU01021412">
    <property type="protein sequence ID" value="GFY33536.1"/>
    <property type="molecule type" value="Genomic_DNA"/>
</dbReference>
<dbReference type="InterPro" id="IPR036397">
    <property type="entry name" value="RNaseH_sf"/>
</dbReference>
<dbReference type="AlphaFoldDB" id="A0A8X6WGG2"/>
<comment type="caution">
    <text evidence="1">The sequence shown here is derived from an EMBL/GenBank/DDBJ whole genome shotgun (WGS) entry which is preliminary data.</text>
</comment>
<organism evidence="1 2">
    <name type="scientific">Trichonephila clavipes</name>
    <name type="common">Golden silk orbweaver</name>
    <name type="synonym">Nephila clavipes</name>
    <dbReference type="NCBI Taxonomy" id="2585209"/>
    <lineage>
        <taxon>Eukaryota</taxon>
        <taxon>Metazoa</taxon>
        <taxon>Ecdysozoa</taxon>
        <taxon>Arthropoda</taxon>
        <taxon>Chelicerata</taxon>
        <taxon>Arachnida</taxon>
        <taxon>Araneae</taxon>
        <taxon>Araneomorphae</taxon>
        <taxon>Entelegynae</taxon>
        <taxon>Araneoidea</taxon>
        <taxon>Nephilidae</taxon>
        <taxon>Trichonephila</taxon>
    </lineage>
</organism>
<dbReference type="PANTHER" id="PTHR46068">
    <property type="entry name" value="PROTEIN CBG27172"/>
    <property type="match status" value="1"/>
</dbReference>